<dbReference type="Gene3D" id="3.40.630.10">
    <property type="entry name" value="Zn peptidases"/>
    <property type="match status" value="1"/>
</dbReference>
<evidence type="ECO:0000259" key="4">
    <source>
        <dbReference type="Pfam" id="PF07687"/>
    </source>
</evidence>
<dbReference type="PANTHER" id="PTHR11014:SF63">
    <property type="entry name" value="METALLOPEPTIDASE, PUTATIVE (AFU_ORTHOLOGUE AFUA_6G09600)-RELATED"/>
    <property type="match status" value="1"/>
</dbReference>
<dbReference type="InterPro" id="IPR002933">
    <property type="entry name" value="Peptidase_M20"/>
</dbReference>
<dbReference type="GO" id="GO:0019877">
    <property type="term" value="P:diaminopimelate biosynthetic process"/>
    <property type="evidence" value="ECO:0007669"/>
    <property type="project" value="UniProtKB-ARBA"/>
</dbReference>
<organism evidence="5 6">
    <name type="scientific">Ekhidna lutea</name>
    <dbReference type="NCBI Taxonomy" id="447679"/>
    <lineage>
        <taxon>Bacteria</taxon>
        <taxon>Pseudomonadati</taxon>
        <taxon>Bacteroidota</taxon>
        <taxon>Cytophagia</taxon>
        <taxon>Cytophagales</taxon>
        <taxon>Reichenbachiellaceae</taxon>
        <taxon>Ekhidna</taxon>
    </lineage>
</organism>
<keyword evidence="3" id="KW-0732">Signal</keyword>
<dbReference type="GO" id="GO:0050118">
    <property type="term" value="F:N-acetyldiaminopimelate deacetylase activity"/>
    <property type="evidence" value="ECO:0007669"/>
    <property type="project" value="UniProtKB-ARBA"/>
</dbReference>
<name>A0A239LDM0_EKHLU</name>
<reference evidence="5 6" key="1">
    <citation type="submission" date="2017-06" db="EMBL/GenBank/DDBJ databases">
        <authorList>
            <person name="Kim H.J."/>
            <person name="Triplett B.A."/>
        </authorList>
    </citation>
    <scope>NUCLEOTIDE SEQUENCE [LARGE SCALE GENOMIC DNA]</scope>
    <source>
        <strain evidence="5 6">DSM 19307</strain>
    </source>
</reference>
<feature type="binding site" evidence="2">
    <location>
        <position position="401"/>
    </location>
    <ligand>
        <name>Mn(2+)</name>
        <dbReference type="ChEBI" id="CHEBI:29035"/>
        <label>2</label>
    </ligand>
</feature>
<dbReference type="InterPro" id="IPR036264">
    <property type="entry name" value="Bact_exopeptidase_dim_dom"/>
</dbReference>
<feature type="signal peptide" evidence="3">
    <location>
        <begin position="1"/>
        <end position="19"/>
    </location>
</feature>
<dbReference type="Pfam" id="PF01546">
    <property type="entry name" value="Peptidase_M20"/>
    <property type="match status" value="1"/>
</dbReference>
<dbReference type="InterPro" id="IPR011650">
    <property type="entry name" value="Peptidase_M20_dimer"/>
</dbReference>
<dbReference type="PANTHER" id="PTHR11014">
    <property type="entry name" value="PEPTIDASE M20 FAMILY MEMBER"/>
    <property type="match status" value="1"/>
</dbReference>
<dbReference type="OrthoDB" id="9776731at2"/>
<evidence type="ECO:0000256" key="1">
    <source>
        <dbReference type="ARBA" id="ARBA00022801"/>
    </source>
</evidence>
<dbReference type="InterPro" id="IPR017439">
    <property type="entry name" value="Amidohydrolase"/>
</dbReference>
<comment type="cofactor">
    <cofactor evidence="2">
        <name>Mn(2+)</name>
        <dbReference type="ChEBI" id="CHEBI:29035"/>
    </cofactor>
    <text evidence="2">The Mn(2+) ion enhances activity.</text>
</comment>
<dbReference type="SUPFAM" id="SSF53187">
    <property type="entry name" value="Zn-dependent exopeptidases"/>
    <property type="match status" value="1"/>
</dbReference>
<feature type="binding site" evidence="2">
    <location>
        <position position="132"/>
    </location>
    <ligand>
        <name>Mn(2+)</name>
        <dbReference type="ChEBI" id="CHEBI:29035"/>
        <label>2</label>
    </ligand>
</feature>
<protein>
    <submittedName>
        <fullName evidence="5">Amidohydrolase</fullName>
    </submittedName>
</protein>
<keyword evidence="2" id="KW-0479">Metal-binding</keyword>
<feature type="domain" description="Peptidase M20 dimerisation" evidence="4">
    <location>
        <begin position="222"/>
        <end position="319"/>
    </location>
</feature>
<feature type="binding site" evidence="2">
    <location>
        <position position="134"/>
    </location>
    <ligand>
        <name>Mn(2+)</name>
        <dbReference type="ChEBI" id="CHEBI:29035"/>
        <label>2</label>
    </ligand>
</feature>
<keyword evidence="2" id="KW-0464">Manganese</keyword>
<dbReference type="EMBL" id="FZPD01000005">
    <property type="protein sequence ID" value="SNT28042.1"/>
    <property type="molecule type" value="Genomic_DNA"/>
</dbReference>
<dbReference type="RefSeq" id="WP_089357821.1">
    <property type="nucleotide sequence ID" value="NZ_FZPD01000005.1"/>
</dbReference>
<keyword evidence="1 5" id="KW-0378">Hydrolase</keyword>
<dbReference type="SUPFAM" id="SSF55031">
    <property type="entry name" value="Bacterial exopeptidase dimerisation domain"/>
    <property type="match status" value="1"/>
</dbReference>
<proteinExistence type="predicted"/>
<accession>A0A239LDM0</accession>
<evidence type="ECO:0000256" key="2">
    <source>
        <dbReference type="PIRSR" id="PIRSR005962-1"/>
    </source>
</evidence>
<dbReference type="Proteomes" id="UP000198393">
    <property type="component" value="Unassembled WGS sequence"/>
</dbReference>
<feature type="chain" id="PRO_5012105116" evidence="3">
    <location>
        <begin position="20"/>
        <end position="429"/>
    </location>
</feature>
<keyword evidence="6" id="KW-1185">Reference proteome</keyword>
<dbReference type="Pfam" id="PF07687">
    <property type="entry name" value="M20_dimer"/>
    <property type="match status" value="1"/>
</dbReference>
<dbReference type="FunFam" id="3.30.70.360:FF:000001">
    <property type="entry name" value="N-acetyldiaminopimelate deacetylase"/>
    <property type="match status" value="1"/>
</dbReference>
<dbReference type="PIRSF" id="PIRSF005962">
    <property type="entry name" value="Pept_M20D_amidohydro"/>
    <property type="match status" value="1"/>
</dbReference>
<dbReference type="NCBIfam" id="TIGR01891">
    <property type="entry name" value="amidohydrolases"/>
    <property type="match status" value="1"/>
</dbReference>
<gene>
    <name evidence="5" type="ORF">SAMN05421640_3145</name>
</gene>
<feature type="binding site" evidence="2">
    <location>
        <position position="168"/>
    </location>
    <ligand>
        <name>Mn(2+)</name>
        <dbReference type="ChEBI" id="CHEBI:29035"/>
        <label>2</label>
    </ligand>
</feature>
<dbReference type="AlphaFoldDB" id="A0A239LDM0"/>
<evidence type="ECO:0000256" key="3">
    <source>
        <dbReference type="SAM" id="SignalP"/>
    </source>
</evidence>
<evidence type="ECO:0000313" key="6">
    <source>
        <dbReference type="Proteomes" id="UP000198393"/>
    </source>
</evidence>
<sequence length="429" mass="47571">MKKTFLTLFTVVFSITLFAQNFDKQIEEMVAQTEAEVIEWRHWFHQNAELSNREFKTAERITEILKEIGYEPQTGVAKTGVVAILEGGKPGPVVGLRADIDGLPVKERVELPWASKQMGEYNGEQVPVMHACGHDTHISILLGVAKMLWEMKDEVPGTVKFIFQPAEEGAPKGEEGGAKLMVKEGVLKNPDVDAIFGLHINAQTPVGKLKVRPEGIMAAVNSMRIDIKGKQAHGSAPWDGIDPVVTAAQMINNFQTIISRNMQLTEAPAVLTIGAIHGGVRYNIIPEDLYMLGTIRTLDEDMRTQILSRIREVAQKTGESNNAEVEVWIDEGYPVTYNEPNLYEQMLPTLKRAAGEDNVEIIKPITGAEDFSFFQEQIPGLYFFVGGCPPENDPDEVAGHHTPDFYVDDAGMKLGMNAMMGLTLDYMNK</sequence>
<dbReference type="Gene3D" id="3.30.70.360">
    <property type="match status" value="1"/>
</dbReference>
<evidence type="ECO:0000313" key="5">
    <source>
        <dbReference type="EMBL" id="SNT28042.1"/>
    </source>
</evidence>
<dbReference type="GO" id="GO:0046872">
    <property type="term" value="F:metal ion binding"/>
    <property type="evidence" value="ECO:0007669"/>
    <property type="project" value="UniProtKB-KW"/>
</dbReference>
<feature type="binding site" evidence="2">
    <location>
        <position position="199"/>
    </location>
    <ligand>
        <name>Mn(2+)</name>
        <dbReference type="ChEBI" id="CHEBI:29035"/>
        <label>2</label>
    </ligand>
</feature>